<dbReference type="Proteomes" id="UP000199169">
    <property type="component" value="Unassembled WGS sequence"/>
</dbReference>
<evidence type="ECO:0000313" key="4">
    <source>
        <dbReference type="Proteomes" id="UP000199169"/>
    </source>
</evidence>
<accession>A0A1A8XLX5</accession>
<dbReference type="STRING" id="1860102.ACCAA_260048"/>
<sequence length="190" mass="19969">MKISKTIAPLALAVALLSGSAGVFAYEDLTTWNTSLGTNGSASVASNFATLTGTALLDKSFNLAAGYKFEFDWLFVAGDELPYNDWATVFVGNNLSTTLSDVATVGDFGVSGWKHFVTTLANSVNGQIAFSVNNLLDDDPLYASSLSVTNVLLSSPNVPVPVPEPGMLLVTATGLGLLAFIRRRKQISAV</sequence>
<name>A0A1A8XLX5_9PROT</name>
<dbReference type="AlphaFoldDB" id="A0A1A8XLX5"/>
<keyword evidence="2" id="KW-0732">Signal</keyword>
<evidence type="ECO:0000256" key="2">
    <source>
        <dbReference type="SAM" id="SignalP"/>
    </source>
</evidence>
<dbReference type="RefSeq" id="WP_186406710.1">
    <property type="nucleotide sequence ID" value="NZ_FLQX01000101.1"/>
</dbReference>
<keyword evidence="4" id="KW-1185">Reference proteome</keyword>
<proteinExistence type="predicted"/>
<reference evidence="3 4" key="1">
    <citation type="submission" date="2016-06" db="EMBL/GenBank/DDBJ databases">
        <authorList>
            <person name="Kjaerup R.B."/>
            <person name="Dalgaard T.S."/>
            <person name="Juul-Madsen H.R."/>
        </authorList>
    </citation>
    <scope>NUCLEOTIDE SEQUENCE [LARGE SCALE GENOMIC DNA]</scope>
    <source>
        <strain evidence="3">3</strain>
    </source>
</reference>
<keyword evidence="1" id="KW-0472">Membrane</keyword>
<protein>
    <recommendedName>
        <fullName evidence="5">PEP-CTERM protein-sorting domain-containing protein</fullName>
    </recommendedName>
</protein>
<feature type="signal peptide" evidence="2">
    <location>
        <begin position="1"/>
        <end position="25"/>
    </location>
</feature>
<dbReference type="NCBIfam" id="TIGR02595">
    <property type="entry name" value="PEP_CTERM"/>
    <property type="match status" value="1"/>
</dbReference>
<dbReference type="InterPro" id="IPR013424">
    <property type="entry name" value="Ice-binding_C"/>
</dbReference>
<evidence type="ECO:0000256" key="1">
    <source>
        <dbReference type="SAM" id="Phobius"/>
    </source>
</evidence>
<organism evidence="3 4">
    <name type="scientific">Candidatus Accumulibacter aalborgensis</name>
    <dbReference type="NCBI Taxonomy" id="1860102"/>
    <lineage>
        <taxon>Bacteria</taxon>
        <taxon>Pseudomonadati</taxon>
        <taxon>Pseudomonadota</taxon>
        <taxon>Betaproteobacteria</taxon>
        <taxon>Candidatus Accumulibacter</taxon>
    </lineage>
</organism>
<feature type="transmembrane region" description="Helical" evidence="1">
    <location>
        <begin position="165"/>
        <end position="181"/>
    </location>
</feature>
<keyword evidence="1" id="KW-0812">Transmembrane</keyword>
<gene>
    <name evidence="3" type="ORF">ACCAA_260048</name>
</gene>
<keyword evidence="1" id="KW-1133">Transmembrane helix</keyword>
<evidence type="ECO:0000313" key="3">
    <source>
        <dbReference type="EMBL" id="SBT05676.1"/>
    </source>
</evidence>
<feature type="chain" id="PRO_5008381545" description="PEP-CTERM protein-sorting domain-containing protein" evidence="2">
    <location>
        <begin position="26"/>
        <end position="190"/>
    </location>
</feature>
<evidence type="ECO:0008006" key="5">
    <source>
        <dbReference type="Google" id="ProtNLM"/>
    </source>
</evidence>
<dbReference type="EMBL" id="FLQX01000101">
    <property type="protein sequence ID" value="SBT05676.1"/>
    <property type="molecule type" value="Genomic_DNA"/>
</dbReference>